<gene>
    <name evidence="5" type="ORF">DKT75_07630</name>
</gene>
<evidence type="ECO:0000313" key="6">
    <source>
        <dbReference type="Proteomes" id="UP000245506"/>
    </source>
</evidence>
<protein>
    <submittedName>
        <fullName evidence="5">NAD-dependent dehydratase</fullName>
    </submittedName>
</protein>
<dbReference type="Pfam" id="PF01370">
    <property type="entry name" value="Epimerase"/>
    <property type="match status" value="1"/>
</dbReference>
<organism evidence="5 6">
    <name type="scientific">Leucothrix arctica</name>
    <dbReference type="NCBI Taxonomy" id="1481894"/>
    <lineage>
        <taxon>Bacteria</taxon>
        <taxon>Pseudomonadati</taxon>
        <taxon>Pseudomonadota</taxon>
        <taxon>Gammaproteobacteria</taxon>
        <taxon>Thiotrichales</taxon>
        <taxon>Thiotrichaceae</taxon>
        <taxon>Leucothrix</taxon>
    </lineage>
</organism>
<dbReference type="Proteomes" id="UP000245506">
    <property type="component" value="Unassembled WGS sequence"/>
</dbReference>
<comment type="caution">
    <text evidence="5">The sequence shown here is derived from an EMBL/GenBank/DDBJ whole genome shotgun (WGS) entry which is preliminary data.</text>
</comment>
<dbReference type="EMBL" id="QGKL01000023">
    <property type="protein sequence ID" value="PWQ97061.1"/>
    <property type="molecule type" value="Genomic_DNA"/>
</dbReference>
<evidence type="ECO:0000256" key="1">
    <source>
        <dbReference type="ARBA" id="ARBA00007637"/>
    </source>
</evidence>
<sequence length="271" mass="29499">MSRILITGAAGGLGKVLRESLSGWHDTLRLSDISSMGEAQNGEELIQCDLGDAVAVMELVKGCDGIIHLGGQSLENTFENILNANIRGTYNVYEAARQQGVKRILFASSNHVIGFHKSGEKLDATSSMRPDSIYGVSKAYGEMLASYYHDMFGIETAAVRIGSCFPNAANRRMLSTWMSYSDFTSLIKKVFEVDELGYSIVYGVSDNPDSWWDNHLTAHIGWTPKDSSATFANDAHILAQVDDPEDPAVMYQGGGFAAAGHFEDPIKDGDK</sequence>
<dbReference type="SUPFAM" id="SSF51735">
    <property type="entry name" value="NAD(P)-binding Rossmann-fold domains"/>
    <property type="match status" value="1"/>
</dbReference>
<dbReference type="RefSeq" id="WP_109822831.1">
    <property type="nucleotide sequence ID" value="NZ_QGKL01000023.1"/>
</dbReference>
<dbReference type="Gene3D" id="3.40.50.720">
    <property type="entry name" value="NAD(P)-binding Rossmann-like Domain"/>
    <property type="match status" value="1"/>
</dbReference>
<dbReference type="InterPro" id="IPR001509">
    <property type="entry name" value="Epimerase_deHydtase"/>
</dbReference>
<dbReference type="AlphaFoldDB" id="A0A317CFZ6"/>
<feature type="domain" description="NAD-dependent epimerase/dehydratase" evidence="4">
    <location>
        <begin position="4"/>
        <end position="165"/>
    </location>
</feature>
<dbReference type="PANTHER" id="PTHR43103:SF5">
    <property type="entry name" value="4-EPIMERASE, PUTATIVE (AFU_ORTHOLOGUE AFUA_7G00360)-RELATED"/>
    <property type="match status" value="1"/>
</dbReference>
<reference evidence="5 6" key="1">
    <citation type="submission" date="2018-05" db="EMBL/GenBank/DDBJ databases">
        <title>Leucothrix arctica sp. nov., isolated from Arctic seawater.</title>
        <authorList>
            <person name="Choi A."/>
            <person name="Baek K."/>
        </authorList>
    </citation>
    <scope>NUCLEOTIDE SEQUENCE [LARGE SCALE GENOMIC DNA]</scope>
    <source>
        <strain evidence="5 6">IMCC9719</strain>
    </source>
</reference>
<dbReference type="GO" id="GO:0016491">
    <property type="term" value="F:oxidoreductase activity"/>
    <property type="evidence" value="ECO:0007669"/>
    <property type="project" value="UniProtKB-KW"/>
</dbReference>
<dbReference type="InterPro" id="IPR036291">
    <property type="entry name" value="NAD(P)-bd_dom_sf"/>
</dbReference>
<dbReference type="PANTHER" id="PTHR43103">
    <property type="entry name" value="NUCLEOSIDE-DIPHOSPHATE-SUGAR EPIMERASE"/>
    <property type="match status" value="1"/>
</dbReference>
<evidence type="ECO:0000259" key="4">
    <source>
        <dbReference type="Pfam" id="PF01370"/>
    </source>
</evidence>
<keyword evidence="2" id="KW-0560">Oxidoreductase</keyword>
<proteinExistence type="inferred from homology"/>
<name>A0A317CFZ6_9GAMM</name>
<keyword evidence="6" id="KW-1185">Reference proteome</keyword>
<accession>A0A317CFZ6</accession>
<evidence type="ECO:0000256" key="2">
    <source>
        <dbReference type="ARBA" id="ARBA00023002"/>
    </source>
</evidence>
<dbReference type="OrthoDB" id="8770295at2"/>
<evidence type="ECO:0000256" key="3">
    <source>
        <dbReference type="ARBA" id="ARBA00023027"/>
    </source>
</evidence>
<keyword evidence="3" id="KW-0520">NAD</keyword>
<comment type="similarity">
    <text evidence="1">Belongs to the NAD(P)-dependent epimerase/dehydratase family.</text>
</comment>
<evidence type="ECO:0000313" key="5">
    <source>
        <dbReference type="EMBL" id="PWQ97061.1"/>
    </source>
</evidence>